<sequence>MRPAPGLVASLREVISRTAATTSRGGASKLVRPAVKVHPPAAPHLAPGAARHASSTAPPAAWRAAVEAIYAGTFRAIRSGVKVHPGPYSGSRAAPRPSATSPFSTFAQASARRAPRTHFGPRPRPVAVSGPSHVGLGAARQFSSSGYAVFDNVVANAPLALRALADEGLDQRKWKRVKRDVAKKDRAALKGKGKAIDSRLLAAEKRADFERFFGVPSPRSVAAPDASPLAASSSTAEESLLAQPVTLVLAIDPDFDLPIAATANDSVGCGVSRADPAMQRILSPHLLASFEMITHAYSTHAHRLQAIINRLSAAGLLDPEIEASTLVGTISMADGIDFEHVGRRVWKIAFHDRLITRSRVEHVVRGTEPLSDVDADETVPPWARKVRSWTGRNSVTVGEGDWWWLLGGEMLMDASMEQALSSFPTPSSSSSSSSVASVDDVVARLVADTFVLPNPPAFAPDLAFADQSGMASRASSVGSTGPHDEEQNLWFGVDSRNPSSAASEASAAAGASEVLATLDPAASAWAQVQETSSDATYSLFSAEEERSGLEHFLEEVEDLQRRALRV</sequence>
<feature type="region of interest" description="Disordered" evidence="1">
    <location>
        <begin position="472"/>
        <end position="505"/>
    </location>
</feature>
<protein>
    <submittedName>
        <fullName evidence="2">Uncharacterized protein</fullName>
    </submittedName>
</protein>
<accession>A0A9P7B3L2</accession>
<evidence type="ECO:0000313" key="2">
    <source>
        <dbReference type="EMBL" id="KAG0657299.1"/>
    </source>
</evidence>
<keyword evidence="3" id="KW-1185">Reference proteome</keyword>
<dbReference type="Proteomes" id="UP000777482">
    <property type="component" value="Unassembled WGS sequence"/>
</dbReference>
<comment type="caution">
    <text evidence="2">The sequence shown here is derived from an EMBL/GenBank/DDBJ whole genome shotgun (WGS) entry which is preliminary data.</text>
</comment>
<dbReference type="AlphaFoldDB" id="A0A9P7B3L2"/>
<gene>
    <name evidence="2" type="ORF">C6P46_006584</name>
</gene>
<evidence type="ECO:0000256" key="1">
    <source>
        <dbReference type="SAM" id="MobiDB-lite"/>
    </source>
</evidence>
<organism evidence="2 3">
    <name type="scientific">Rhodotorula mucilaginosa</name>
    <name type="common">Yeast</name>
    <name type="synonym">Rhodotorula rubra</name>
    <dbReference type="NCBI Taxonomy" id="5537"/>
    <lineage>
        <taxon>Eukaryota</taxon>
        <taxon>Fungi</taxon>
        <taxon>Dikarya</taxon>
        <taxon>Basidiomycota</taxon>
        <taxon>Pucciniomycotina</taxon>
        <taxon>Microbotryomycetes</taxon>
        <taxon>Sporidiobolales</taxon>
        <taxon>Sporidiobolaceae</taxon>
        <taxon>Rhodotorula</taxon>
    </lineage>
</organism>
<dbReference type="OrthoDB" id="2585251at2759"/>
<dbReference type="EMBL" id="PUHQ01000083">
    <property type="protein sequence ID" value="KAG0657299.1"/>
    <property type="molecule type" value="Genomic_DNA"/>
</dbReference>
<evidence type="ECO:0000313" key="3">
    <source>
        <dbReference type="Proteomes" id="UP000777482"/>
    </source>
</evidence>
<proteinExistence type="predicted"/>
<reference evidence="2 3" key="1">
    <citation type="submission" date="2020-11" db="EMBL/GenBank/DDBJ databases">
        <title>Kefir isolates.</title>
        <authorList>
            <person name="Marcisauskas S."/>
            <person name="Kim Y."/>
            <person name="Blasche S."/>
        </authorList>
    </citation>
    <scope>NUCLEOTIDE SEQUENCE [LARGE SCALE GENOMIC DNA]</scope>
    <source>
        <strain evidence="2 3">KR</strain>
    </source>
</reference>
<name>A0A9P7B3L2_RHOMI</name>